<feature type="region of interest" description="Disordered" evidence="7">
    <location>
        <begin position="95"/>
        <end position="126"/>
    </location>
</feature>
<keyword evidence="10" id="KW-1185">Reference proteome</keyword>
<dbReference type="Proteomes" id="UP000294003">
    <property type="component" value="Unassembled WGS sequence"/>
</dbReference>
<evidence type="ECO:0000259" key="8">
    <source>
        <dbReference type="PROSITE" id="PS51083"/>
    </source>
</evidence>
<dbReference type="PANTHER" id="PTHR13483:SF11">
    <property type="entry name" value="ZINC FINGER HIT DOMAIN-CONTAINING PROTEIN 3"/>
    <property type="match status" value="1"/>
</dbReference>
<feature type="domain" description="HIT-type" evidence="8">
    <location>
        <begin position="10"/>
        <end position="44"/>
    </location>
</feature>
<proteinExistence type="inferred from homology"/>
<evidence type="ECO:0000256" key="1">
    <source>
        <dbReference type="ARBA" id="ARBA00022723"/>
    </source>
</evidence>
<name>A0ABY0HGV5_9PEZI</name>
<feature type="compositionally biased region" description="Acidic residues" evidence="7">
    <location>
        <begin position="380"/>
        <end position="414"/>
    </location>
</feature>
<dbReference type="InterPro" id="IPR057721">
    <property type="entry name" value="BCD1_alpha/beta"/>
</dbReference>
<evidence type="ECO:0000256" key="3">
    <source>
        <dbReference type="ARBA" id="ARBA00022833"/>
    </source>
</evidence>
<dbReference type="EMBL" id="QJNS01000020">
    <property type="protein sequence ID" value="RYO93160.1"/>
    <property type="molecule type" value="Genomic_DNA"/>
</dbReference>
<reference evidence="9 10" key="1">
    <citation type="submission" date="2018-06" db="EMBL/GenBank/DDBJ databases">
        <title>Complete Genomes of Monosporascus.</title>
        <authorList>
            <person name="Robinson A.J."/>
            <person name="Natvig D.O."/>
        </authorList>
    </citation>
    <scope>NUCLEOTIDE SEQUENCE [LARGE SCALE GENOMIC DNA]</scope>
    <source>
        <strain evidence="9 10">CBS 609.92</strain>
    </source>
</reference>
<gene>
    <name evidence="9" type="ORF">DL762_001287</name>
</gene>
<dbReference type="Pfam" id="PF04438">
    <property type="entry name" value="zf-HIT"/>
    <property type="match status" value="1"/>
</dbReference>
<evidence type="ECO:0000256" key="6">
    <source>
        <dbReference type="PROSITE-ProRule" id="PRU00453"/>
    </source>
</evidence>
<accession>A0ABY0HGV5</accession>
<comment type="caution">
    <text evidence="9">The sequence shown here is derived from an EMBL/GenBank/DDBJ whole genome shotgun (WGS) entry which is preliminary data.</text>
</comment>
<evidence type="ECO:0000256" key="5">
    <source>
        <dbReference type="ARBA" id="ARBA00049654"/>
    </source>
</evidence>
<feature type="compositionally biased region" description="Basic residues" evidence="7">
    <location>
        <begin position="103"/>
        <end position="116"/>
    </location>
</feature>
<dbReference type="InterPro" id="IPR051639">
    <property type="entry name" value="BCD1"/>
</dbReference>
<dbReference type="CDD" id="cd23023">
    <property type="entry name" value="zf-HIT_BCD1"/>
    <property type="match status" value="1"/>
</dbReference>
<comment type="similarity">
    <text evidence="5">Belongs to the BCD1 family.</text>
</comment>
<dbReference type="PANTHER" id="PTHR13483">
    <property type="entry name" value="BOX C_D SNORNA PROTEIN 1-RELATED"/>
    <property type="match status" value="1"/>
</dbReference>
<evidence type="ECO:0000256" key="4">
    <source>
        <dbReference type="ARBA" id="ARBA00049598"/>
    </source>
</evidence>
<keyword evidence="3" id="KW-0862">Zinc</keyword>
<evidence type="ECO:0000313" key="10">
    <source>
        <dbReference type="Proteomes" id="UP000294003"/>
    </source>
</evidence>
<evidence type="ECO:0000256" key="7">
    <source>
        <dbReference type="SAM" id="MobiDB-lite"/>
    </source>
</evidence>
<dbReference type="PROSITE" id="PS51083">
    <property type="entry name" value="ZF_HIT"/>
    <property type="match status" value="1"/>
</dbReference>
<organism evidence="9 10">
    <name type="scientific">Monosporascus cannonballus</name>
    <dbReference type="NCBI Taxonomy" id="155416"/>
    <lineage>
        <taxon>Eukaryota</taxon>
        <taxon>Fungi</taxon>
        <taxon>Dikarya</taxon>
        <taxon>Ascomycota</taxon>
        <taxon>Pezizomycotina</taxon>
        <taxon>Sordariomycetes</taxon>
        <taxon>Xylariomycetidae</taxon>
        <taxon>Xylariales</taxon>
        <taxon>Xylariales incertae sedis</taxon>
        <taxon>Monosporascus</taxon>
    </lineage>
</organism>
<dbReference type="Pfam" id="PF25790">
    <property type="entry name" value="BCD1"/>
    <property type="match status" value="1"/>
</dbReference>
<feature type="region of interest" description="Disordered" evidence="7">
    <location>
        <begin position="219"/>
        <end position="259"/>
    </location>
</feature>
<feature type="region of interest" description="Disordered" evidence="7">
    <location>
        <begin position="363"/>
        <end position="428"/>
    </location>
</feature>
<keyword evidence="2 6" id="KW-0863">Zinc-finger</keyword>
<protein>
    <recommendedName>
        <fullName evidence="8">HIT-type domain-containing protein</fullName>
    </recommendedName>
</protein>
<dbReference type="SUPFAM" id="SSF144232">
    <property type="entry name" value="HIT/MYND zinc finger-like"/>
    <property type="match status" value="1"/>
</dbReference>
<evidence type="ECO:0000256" key="2">
    <source>
        <dbReference type="ARBA" id="ARBA00022771"/>
    </source>
</evidence>
<evidence type="ECO:0000313" key="9">
    <source>
        <dbReference type="EMBL" id="RYO93160.1"/>
    </source>
</evidence>
<dbReference type="Gene3D" id="3.30.60.190">
    <property type="match status" value="1"/>
</dbReference>
<sequence length="428" mass="48369">MADPLLTSLCTICRIQPPKYKCPRCGTRTCSLPCIKKHKNWSSCNGERDPTVFVPAAKLKTNAGIDHDYNFLTKIERSVEIAEKILRDEREILPQEGHNAQHPTKRARLHKGRSRGRVTLDDNSSRRWDRNSLQRMHRLGIHVSSVPFGMSRSKENKSSWNKRTGTINWQIEWIVLGDATSAEKRAAPKLTRIMHKLLDQTPLYVGFADSLGYHRYQQLSEQQRVEERKARKRQQAGRDDEADMDGESADFGQDTQSTAWKAHSAPIQDHETAAWDSSEQFRHLVEPTDESRRNDYQFFFQKPKRPSKAPETLIPLEPTENLATILPGLEVLEFPTICVLPAGSPIPPGYVLESRLEPKDKTITKKRKRSALVDYAESSDGGDDGMGEEEEEGDDTEGSEDGEVQDQDPVEEADTTSSSGSDSELDID</sequence>
<dbReference type="InterPro" id="IPR007529">
    <property type="entry name" value="Znf_HIT"/>
</dbReference>
<comment type="function">
    <text evidence="4">Required for box C/D snoRNAs accumulation involved in snoRNA processing, snoRNA transport to the nucleolus and ribosome biogenesis.</text>
</comment>
<keyword evidence="1" id="KW-0479">Metal-binding</keyword>